<accession>A0A6C0LFQ3</accession>
<evidence type="ECO:0000313" key="1">
    <source>
        <dbReference type="EMBL" id="QHU29826.1"/>
    </source>
</evidence>
<sequence>MFSIKIESKNIYIDIINNNMNLSQRKLNKSEWNSVEIPVSLQEKNVINMIVQGYHDLNYTFNETLSLMGYLKIEYSEVNENYIYSVYLEDKIKKINKKYEIDYNNRVSIDRKKINKINIMRIDNNSKDILKKETDDIYEFKLLDFVSKLLKYKHSSNYKWCVYFYTLCRLIKYDIYNVNKQCIHFIKYILDLYMNEVEITAIIAKGKEFIECNENLLKYAPNKLYTHQKDIFTIFRKTEVRRSSNLVLYMAPTATGKTLTPIALSENHRIIFVCAARHVGVALAKSAISVGKKIAFAFGCDTADDIRLHYYAAKTYEKHRRTGGIFKVDNSDGINVEIMICDIKSYLCAMRYMMSFNDELNQTNNDMIMFWDEPTITLDYESHECHEYISKNWQENEIPNIVLSSATLPDEIEIGDTISGFKMNFENSIIHKISSSECKKSIQLTNTSGEVILPHLVYKKYDDLQKCIHHCIHNRTIFRYLDLHYICIFIVLLNEDDKYTIIPELQIRDYFESIYDIDMESIKDYYFKLLQSIPVDSWDYIYTKFKTMNHIAIEKNKYYKDISNGMNITTCDAFTLTDGPTIFIADNVEKIAKYCIQQSKIPQHEISKINNDIQFNNKINHEIIKITKTLEDIIQKDIDAGNEKKLQKDSPETKQLRNKLNELNKIYKEISIDKIYVPNSLSHLHKWCDESIKNGFSSNITNIDVQRIMELPNIEDIWKLLLLMGIGLFSKDKPIEYTEIVKEFADNQKLYLIIANGDYIYGTNYQFCHAFIGRDLSNITQEKIIQAMGRVGRNKLQQTYSIRLRNDDLVNKILVKEENKIEVYNMNKLFTCGE</sequence>
<reference evidence="1" key="1">
    <citation type="journal article" date="2020" name="Nature">
        <title>Giant virus diversity and host interactions through global metagenomics.</title>
        <authorList>
            <person name="Schulz F."/>
            <person name="Roux S."/>
            <person name="Paez-Espino D."/>
            <person name="Jungbluth S."/>
            <person name="Walsh D.A."/>
            <person name="Denef V.J."/>
            <person name="McMahon K.D."/>
            <person name="Konstantinidis K.T."/>
            <person name="Eloe-Fadrosh E.A."/>
            <person name="Kyrpides N.C."/>
            <person name="Woyke T."/>
        </authorList>
    </citation>
    <scope>NUCLEOTIDE SEQUENCE</scope>
    <source>
        <strain evidence="1">GVMAG-M-3300027810-10</strain>
    </source>
</reference>
<dbReference type="AlphaFoldDB" id="A0A6C0LFQ3"/>
<organism evidence="1">
    <name type="scientific">viral metagenome</name>
    <dbReference type="NCBI Taxonomy" id="1070528"/>
    <lineage>
        <taxon>unclassified sequences</taxon>
        <taxon>metagenomes</taxon>
        <taxon>organismal metagenomes</taxon>
    </lineage>
</organism>
<dbReference type="InterPro" id="IPR027417">
    <property type="entry name" value="P-loop_NTPase"/>
</dbReference>
<name>A0A6C0LFQ3_9ZZZZ</name>
<protein>
    <recommendedName>
        <fullName evidence="2">Helicase/UvrB N-terminal domain-containing protein</fullName>
    </recommendedName>
</protein>
<dbReference type="SUPFAM" id="SSF52540">
    <property type="entry name" value="P-loop containing nucleoside triphosphate hydrolases"/>
    <property type="match status" value="2"/>
</dbReference>
<proteinExistence type="predicted"/>
<evidence type="ECO:0008006" key="2">
    <source>
        <dbReference type="Google" id="ProtNLM"/>
    </source>
</evidence>
<dbReference type="EMBL" id="MN740497">
    <property type="protein sequence ID" value="QHU29826.1"/>
    <property type="molecule type" value="Genomic_DNA"/>
</dbReference>